<evidence type="ECO:0000256" key="1">
    <source>
        <dbReference type="ARBA" id="ARBA00022737"/>
    </source>
</evidence>
<comment type="caution">
    <text evidence="7">The sequence shown here is derived from an EMBL/GenBank/DDBJ whole genome shotgun (WGS) entry which is preliminary data.</text>
</comment>
<dbReference type="PANTHER" id="PTHR24104:SF25">
    <property type="entry name" value="PROTEIN LIN-41"/>
    <property type="match status" value="1"/>
</dbReference>
<dbReference type="Proteomes" id="UP000467637">
    <property type="component" value="Unassembled WGS sequence"/>
</dbReference>
<dbReference type="NCBIfam" id="TIGR01965">
    <property type="entry name" value="VCBS_repeat"/>
    <property type="match status" value="1"/>
</dbReference>
<name>A0ABW9TZ00_9BACL</name>
<dbReference type="InterPro" id="IPR001119">
    <property type="entry name" value="SLH_dom"/>
</dbReference>
<dbReference type="InterPro" id="IPR003961">
    <property type="entry name" value="FN3_dom"/>
</dbReference>
<dbReference type="EMBL" id="WSEM01000001">
    <property type="protein sequence ID" value="MVQ33069.1"/>
    <property type="molecule type" value="Genomic_DNA"/>
</dbReference>
<keyword evidence="8" id="KW-1185">Reference proteome</keyword>
<feature type="region of interest" description="Disordered" evidence="3">
    <location>
        <begin position="1171"/>
        <end position="1212"/>
    </location>
</feature>
<dbReference type="SMART" id="SM00060">
    <property type="entry name" value="FN3"/>
    <property type="match status" value="2"/>
</dbReference>
<dbReference type="InterPro" id="IPR008964">
    <property type="entry name" value="Invasin/intimin_cell_adhesion"/>
</dbReference>
<dbReference type="InterPro" id="IPR036116">
    <property type="entry name" value="FN3_sf"/>
</dbReference>
<dbReference type="Pfam" id="PF13290">
    <property type="entry name" value="CHB_HEX_C_1"/>
    <property type="match status" value="1"/>
</dbReference>
<dbReference type="InterPro" id="IPR059177">
    <property type="entry name" value="GH29D-like_dom"/>
</dbReference>
<dbReference type="Pfam" id="PF01436">
    <property type="entry name" value="NHL"/>
    <property type="match status" value="3"/>
</dbReference>
<evidence type="ECO:0000259" key="5">
    <source>
        <dbReference type="PROSITE" id="PS50853"/>
    </source>
</evidence>
<feature type="repeat" description="NHL" evidence="2">
    <location>
        <begin position="220"/>
        <end position="256"/>
    </location>
</feature>
<sequence>MKKISVFLIMVAMLFVNCSFVSAAVKTGWDISAARGVAVDASGKIYVADLGNHRVQIYNSDESLYKTLGVKGATGSDNSHFNSPRAVEVERTTGDIYVLDSNNNRVQVFDAQGNWLRTIALPPNASPSPIPEAMTLDGNGHLFVSDQNINIVYRFDLDGSNKIVVDSSGVSGRPMGLAVDDSGNLYVSQYNSQVVFKYQYNSGSGTYSKVKTMGALNASGTDNSHFNGPWGLYTDSSNRLYVTDQTNKRVQVFNSDGSYALTLSDTGFITPHDVASDSSGNVYVLDRGANKIFLFKPQETSGTALGQNIVPTFIGSITTLTVDQNSGAADIASLLHASDTDLGQIVTWTASTPPSHGTLSITNVTAASGGADIAPGNPITYTPTAGYSGTDSFTVQVSDGVGGTVTRTISVNIRGQVATPTANPVSGATVANNSKVTLGSATSGATIYYTTDGTSPTTGSTSGTNVTISGGPGATVTVKAIGVKAGSLNSSMATFTYTIQAPAPTNLTAAAGDGQATLSWTGVQGANTYSVYQGTSSGSYDSIPVATVNGAPYTVMGLTNGSTYYYAVKANYAGASSGYSNEAIAKPKSGDANLSGMALSRGTLNPIFSPNMTSYESDVTYDVTSVTVTPTVSDLGHATVTASVYTSNGDLKGGPFTLTSGTASPAITLDEGSNVIKVVVTAQDSTTKTYTVTVSRDSAPAPTNLTAAAGDGQATLSWTEVQGAVTYSVYQGAASGNYNSIPVVTVGGASYTVTGLTNGSTYYYAVKANYAGGSSDYSNEAIAKPKSGDANLSGLALSRGTLNPIFAPNIVSYESDVTNDVTSVTVTPTVSDVGHATVTASVYTSSGDLKGGPFILTSGTASPAITLDEGSNVIRVVVTAQDNATKTYTVTVTRVGSSNANLSGLSLSSGLLSPVFASGTTNYNATVPNDVSVTTVTYNTADSHATADLRLNGASANNPVNLTVGSNIISVVVTAQDGTTKSYSVTVTREGSNNAVLSSLNLSGITLDQPVTGNVYAYTATVPYEVSVTTATYATTDSHATVALSLNGAPVNNPISLQMGSNIISFVVTAQDGTVQTYTVNVTREPQRVVNISVSSASETMYVGDSLQFSASVTPDNATDKTLSWSVVPGTGAATINEDGLLVATQVGMVTVQATAQDGSGIVGSKVITISNRSTSGGSHSDSHTDTQSPSAPVQTPEPAQTPDSTPKPATDVFRSNVVEGDNNVVKNIETRIQEAKKDPTIANLSDTKGHWAEKTIDIFVKLHVIEGYDDGAFKPNGDITRAEFAMILSRVFDINGGDNTSTVLKDVGSHWAKGAIEKFVKAGVISGYEDGTFKPDKTITREEMVVMLSRIVNLSNVAKDTSKGNFNDLEGAYATNEIKAEAQAGIISGKADGKFDPKNNATRAEALQIILNTLKLNPQLKTLLDSFNKIGIFTLKSEKSGFFTFPCIDNGA</sequence>
<dbReference type="PROSITE" id="PS51125">
    <property type="entry name" value="NHL"/>
    <property type="match status" value="4"/>
</dbReference>
<dbReference type="SUPFAM" id="SSF49373">
    <property type="entry name" value="Invasin/intimin cell-adhesion fragments"/>
    <property type="match status" value="1"/>
</dbReference>
<dbReference type="Pfam" id="PF00041">
    <property type="entry name" value="fn3"/>
    <property type="match status" value="1"/>
</dbReference>
<evidence type="ECO:0000313" key="7">
    <source>
        <dbReference type="EMBL" id="MVQ33069.1"/>
    </source>
</evidence>
<dbReference type="PROSITE" id="PS51272">
    <property type="entry name" value="SLH"/>
    <property type="match status" value="3"/>
</dbReference>
<dbReference type="Pfam" id="PF02368">
    <property type="entry name" value="Big_2"/>
    <property type="match status" value="1"/>
</dbReference>
<dbReference type="Gene3D" id="2.60.40.1080">
    <property type="match status" value="1"/>
</dbReference>
<keyword evidence="4" id="KW-0732">Signal</keyword>
<dbReference type="Gene3D" id="2.60.40.3440">
    <property type="match status" value="1"/>
</dbReference>
<dbReference type="InterPro" id="IPR011042">
    <property type="entry name" value="6-blade_b-propeller_TolB-like"/>
</dbReference>
<feature type="repeat" description="NHL" evidence="2">
    <location>
        <begin position="35"/>
        <end position="61"/>
    </location>
</feature>
<dbReference type="InterPro" id="IPR025883">
    <property type="entry name" value="Cadherin-like_domain"/>
</dbReference>
<dbReference type="InterPro" id="IPR013783">
    <property type="entry name" value="Ig-like_fold"/>
</dbReference>
<dbReference type="SUPFAM" id="SSF63829">
    <property type="entry name" value="Calcium-dependent phosphotriesterase"/>
    <property type="match status" value="2"/>
</dbReference>
<feature type="domain" description="Fibronectin type-III" evidence="5">
    <location>
        <begin position="699"/>
        <end position="788"/>
    </location>
</feature>
<dbReference type="CDD" id="cd00063">
    <property type="entry name" value="FN3"/>
    <property type="match status" value="2"/>
</dbReference>
<feature type="compositionally biased region" description="Polar residues" evidence="3">
    <location>
        <begin position="1188"/>
        <end position="1205"/>
    </location>
</feature>
<dbReference type="InterPro" id="IPR050952">
    <property type="entry name" value="TRIM-NHL_E3_ligases"/>
</dbReference>
<dbReference type="Gene3D" id="2.120.10.30">
    <property type="entry name" value="TolB, C-terminal domain"/>
    <property type="match status" value="1"/>
</dbReference>
<dbReference type="PROSITE" id="PS50853">
    <property type="entry name" value="FN3"/>
    <property type="match status" value="1"/>
</dbReference>
<keyword evidence="1" id="KW-0677">Repeat</keyword>
<dbReference type="InterPro" id="IPR003343">
    <property type="entry name" value="Big_2"/>
</dbReference>
<evidence type="ECO:0000256" key="3">
    <source>
        <dbReference type="SAM" id="MobiDB-lite"/>
    </source>
</evidence>
<proteinExistence type="predicted"/>
<dbReference type="Pfam" id="PF17963">
    <property type="entry name" value="Big_9"/>
    <property type="match status" value="1"/>
</dbReference>
<feature type="domain" description="SLH" evidence="6">
    <location>
        <begin position="1300"/>
        <end position="1363"/>
    </location>
</feature>
<dbReference type="CDD" id="cd05819">
    <property type="entry name" value="NHL"/>
    <property type="match status" value="1"/>
</dbReference>
<feature type="domain" description="SLH" evidence="6">
    <location>
        <begin position="1240"/>
        <end position="1299"/>
    </location>
</feature>
<dbReference type="Gene3D" id="2.40.10.500">
    <property type="match status" value="1"/>
</dbReference>
<feature type="repeat" description="NHL" evidence="2">
    <location>
        <begin position="271"/>
        <end position="298"/>
    </location>
</feature>
<dbReference type="InterPro" id="IPR001258">
    <property type="entry name" value="NHL_repeat"/>
</dbReference>
<reference evidence="7 8" key="1">
    <citation type="submission" date="2019-12" db="EMBL/GenBank/DDBJ databases">
        <authorList>
            <person name="Huq M.A."/>
        </authorList>
    </citation>
    <scope>NUCLEOTIDE SEQUENCE [LARGE SCALE GENOMIC DNA]</scope>
    <source>
        <strain evidence="7 8">MAH-34</strain>
    </source>
</reference>
<feature type="repeat" description="NHL" evidence="2">
    <location>
        <begin position="68"/>
        <end position="112"/>
    </location>
</feature>
<feature type="domain" description="SLH" evidence="6">
    <location>
        <begin position="1364"/>
        <end position="1425"/>
    </location>
</feature>
<dbReference type="RefSeq" id="WP_157317264.1">
    <property type="nucleotide sequence ID" value="NZ_WSEM01000001.1"/>
</dbReference>
<dbReference type="Gene3D" id="2.60.40.10">
    <property type="entry name" value="Immunoglobulins"/>
    <property type="match status" value="2"/>
</dbReference>
<gene>
    <name evidence="7" type="ORF">GON05_00240</name>
</gene>
<evidence type="ECO:0000313" key="8">
    <source>
        <dbReference type="Proteomes" id="UP000467637"/>
    </source>
</evidence>
<dbReference type="InterPro" id="IPR010221">
    <property type="entry name" value="VCBS_dom"/>
</dbReference>
<dbReference type="Pfam" id="PF00395">
    <property type="entry name" value="SLH"/>
    <property type="match status" value="3"/>
</dbReference>
<feature type="chain" id="PRO_5045578249" evidence="4">
    <location>
        <begin position="24"/>
        <end position="1453"/>
    </location>
</feature>
<organism evidence="7 8">
    <name type="scientific">Paenibacillus anseongense</name>
    <dbReference type="NCBI Taxonomy" id="2682845"/>
    <lineage>
        <taxon>Bacteria</taxon>
        <taxon>Bacillati</taxon>
        <taxon>Bacillota</taxon>
        <taxon>Bacilli</taxon>
        <taxon>Bacillales</taxon>
        <taxon>Paenibacillaceae</taxon>
        <taxon>Paenibacillus</taxon>
    </lineage>
</organism>
<evidence type="ECO:0000259" key="6">
    <source>
        <dbReference type="PROSITE" id="PS51272"/>
    </source>
</evidence>
<dbReference type="SMART" id="SM00635">
    <property type="entry name" value="BID_2"/>
    <property type="match status" value="1"/>
</dbReference>
<evidence type="ECO:0000256" key="4">
    <source>
        <dbReference type="SAM" id="SignalP"/>
    </source>
</evidence>
<evidence type="ECO:0000256" key="2">
    <source>
        <dbReference type="PROSITE-ProRule" id="PRU00504"/>
    </source>
</evidence>
<protein>
    <submittedName>
        <fullName evidence="7">Uncharacterized protein</fullName>
    </submittedName>
</protein>
<dbReference type="SUPFAM" id="SSF49265">
    <property type="entry name" value="Fibronectin type III"/>
    <property type="match status" value="2"/>
</dbReference>
<dbReference type="PANTHER" id="PTHR24104">
    <property type="entry name" value="E3 UBIQUITIN-PROTEIN LIGASE NHLRC1-RELATED"/>
    <property type="match status" value="1"/>
</dbReference>
<accession>A0ABW9TZ00</accession>
<dbReference type="Pfam" id="PF12733">
    <property type="entry name" value="Cadherin-like"/>
    <property type="match status" value="4"/>
</dbReference>
<feature type="signal peptide" evidence="4">
    <location>
        <begin position="1"/>
        <end position="23"/>
    </location>
</feature>